<reference evidence="2 3" key="1">
    <citation type="journal article" date="2018" name="Front. Plant Sci.">
        <title>Red Clover (Trifolium pratense) and Zigzag Clover (T. medium) - A Picture of Genomic Similarities and Differences.</title>
        <authorList>
            <person name="Dluhosova J."/>
            <person name="Istvanek J."/>
            <person name="Nedelnik J."/>
            <person name="Repkova J."/>
        </authorList>
    </citation>
    <scope>NUCLEOTIDE SEQUENCE [LARGE SCALE GENOMIC DNA]</scope>
    <source>
        <strain evidence="3">cv. 10/8</strain>
        <tissue evidence="2">Leaf</tissue>
    </source>
</reference>
<feature type="compositionally biased region" description="Basic and acidic residues" evidence="1">
    <location>
        <begin position="40"/>
        <end position="66"/>
    </location>
</feature>
<accession>A0A392S9T3</accession>
<comment type="caution">
    <text evidence="2">The sequence shown here is derived from an EMBL/GenBank/DDBJ whole genome shotgun (WGS) entry which is preliminary data.</text>
</comment>
<evidence type="ECO:0000313" key="3">
    <source>
        <dbReference type="Proteomes" id="UP000265520"/>
    </source>
</evidence>
<dbReference type="EMBL" id="LXQA010346803">
    <property type="protein sequence ID" value="MCI45651.1"/>
    <property type="molecule type" value="Genomic_DNA"/>
</dbReference>
<proteinExistence type="predicted"/>
<feature type="compositionally biased region" description="Basic and acidic residues" evidence="1">
    <location>
        <begin position="1"/>
        <end position="12"/>
    </location>
</feature>
<evidence type="ECO:0000313" key="2">
    <source>
        <dbReference type="EMBL" id="MCI45651.1"/>
    </source>
</evidence>
<sequence length="77" mass="8579">VENTSKDGDKGKRPTKVSAFARRKKATENPPKKRARKRPAQADETAHPVPEHHEVELDQAEHHQADVTEEGQSGDDC</sequence>
<organism evidence="2 3">
    <name type="scientific">Trifolium medium</name>
    <dbReference type="NCBI Taxonomy" id="97028"/>
    <lineage>
        <taxon>Eukaryota</taxon>
        <taxon>Viridiplantae</taxon>
        <taxon>Streptophyta</taxon>
        <taxon>Embryophyta</taxon>
        <taxon>Tracheophyta</taxon>
        <taxon>Spermatophyta</taxon>
        <taxon>Magnoliopsida</taxon>
        <taxon>eudicotyledons</taxon>
        <taxon>Gunneridae</taxon>
        <taxon>Pentapetalae</taxon>
        <taxon>rosids</taxon>
        <taxon>fabids</taxon>
        <taxon>Fabales</taxon>
        <taxon>Fabaceae</taxon>
        <taxon>Papilionoideae</taxon>
        <taxon>50 kb inversion clade</taxon>
        <taxon>NPAAA clade</taxon>
        <taxon>Hologalegina</taxon>
        <taxon>IRL clade</taxon>
        <taxon>Trifolieae</taxon>
        <taxon>Trifolium</taxon>
    </lineage>
</organism>
<feature type="region of interest" description="Disordered" evidence="1">
    <location>
        <begin position="1"/>
        <end position="77"/>
    </location>
</feature>
<dbReference type="AlphaFoldDB" id="A0A392S9T3"/>
<evidence type="ECO:0000256" key="1">
    <source>
        <dbReference type="SAM" id="MobiDB-lite"/>
    </source>
</evidence>
<name>A0A392S9T3_9FABA</name>
<keyword evidence="3" id="KW-1185">Reference proteome</keyword>
<feature type="non-terminal residue" evidence="2">
    <location>
        <position position="1"/>
    </location>
</feature>
<protein>
    <submittedName>
        <fullName evidence="2">Uncharacterized protein</fullName>
    </submittedName>
</protein>
<dbReference type="Proteomes" id="UP000265520">
    <property type="component" value="Unassembled WGS sequence"/>
</dbReference>
<feature type="compositionally biased region" description="Acidic residues" evidence="1">
    <location>
        <begin position="67"/>
        <end position="77"/>
    </location>
</feature>
<feature type="non-terminal residue" evidence="2">
    <location>
        <position position="77"/>
    </location>
</feature>